<accession>A0AAV4QEH4</accession>
<comment type="caution">
    <text evidence="1">The sequence shown here is derived from an EMBL/GenBank/DDBJ whole genome shotgun (WGS) entry which is preliminary data.</text>
</comment>
<protein>
    <submittedName>
        <fullName evidence="1">Uncharacterized protein</fullName>
    </submittedName>
</protein>
<organism evidence="1 2">
    <name type="scientific">Caerostris extrusa</name>
    <name type="common">Bark spider</name>
    <name type="synonym">Caerostris bankana</name>
    <dbReference type="NCBI Taxonomy" id="172846"/>
    <lineage>
        <taxon>Eukaryota</taxon>
        <taxon>Metazoa</taxon>
        <taxon>Ecdysozoa</taxon>
        <taxon>Arthropoda</taxon>
        <taxon>Chelicerata</taxon>
        <taxon>Arachnida</taxon>
        <taxon>Araneae</taxon>
        <taxon>Araneomorphae</taxon>
        <taxon>Entelegynae</taxon>
        <taxon>Araneoidea</taxon>
        <taxon>Araneidae</taxon>
        <taxon>Caerostris</taxon>
    </lineage>
</organism>
<evidence type="ECO:0000313" key="1">
    <source>
        <dbReference type="EMBL" id="GIY06491.1"/>
    </source>
</evidence>
<dbReference type="AlphaFoldDB" id="A0AAV4QEH4"/>
<keyword evidence="2" id="KW-1185">Reference proteome</keyword>
<name>A0AAV4QEH4_CAEEX</name>
<proteinExistence type="predicted"/>
<reference evidence="1 2" key="1">
    <citation type="submission" date="2021-06" db="EMBL/GenBank/DDBJ databases">
        <title>Caerostris extrusa draft genome.</title>
        <authorList>
            <person name="Kono N."/>
            <person name="Arakawa K."/>
        </authorList>
    </citation>
    <scope>NUCLEOTIDE SEQUENCE [LARGE SCALE GENOMIC DNA]</scope>
</reference>
<dbReference type="EMBL" id="BPLR01005965">
    <property type="protein sequence ID" value="GIY06491.1"/>
    <property type="molecule type" value="Genomic_DNA"/>
</dbReference>
<gene>
    <name evidence="1" type="ORF">CEXT_511251</name>
</gene>
<sequence length="101" mass="11350">MPVQPAAIPWISCTQHDDFAIVVIAIGLKEQSLDRSILVVSISRTSRRCSSVRRTFRRINDHAIAALAGLSTKKSCLSLSVAGHQLYIFLEYYLKLQTRTF</sequence>
<evidence type="ECO:0000313" key="2">
    <source>
        <dbReference type="Proteomes" id="UP001054945"/>
    </source>
</evidence>
<dbReference type="Proteomes" id="UP001054945">
    <property type="component" value="Unassembled WGS sequence"/>
</dbReference>